<accession>A0ABV2SND5</accession>
<dbReference type="RefSeq" id="WP_354009284.1">
    <property type="nucleotide sequence ID" value="NZ_JBEWTA010000001.1"/>
</dbReference>
<evidence type="ECO:0000313" key="2">
    <source>
        <dbReference type="Proteomes" id="UP001549366"/>
    </source>
</evidence>
<reference evidence="1 2" key="1">
    <citation type="submission" date="2024-06" db="EMBL/GenBank/DDBJ databases">
        <title>Genomic Encyclopedia of Type Strains, Phase V (KMG-V): Genome sequencing to study the core and pangenomes of soil and plant-associated prokaryotes.</title>
        <authorList>
            <person name="Whitman W."/>
        </authorList>
    </citation>
    <scope>NUCLEOTIDE SEQUENCE [LARGE SCALE GENOMIC DNA]</scope>
    <source>
        <strain evidence="1 2">NE40</strain>
    </source>
</reference>
<gene>
    <name evidence="1" type="ORF">V5J35_004474</name>
</gene>
<organism evidence="1 2">
    <name type="scientific">Endozoicomonas lisbonensis</name>
    <dbReference type="NCBI Taxonomy" id="3120522"/>
    <lineage>
        <taxon>Bacteria</taxon>
        <taxon>Pseudomonadati</taxon>
        <taxon>Pseudomonadota</taxon>
        <taxon>Gammaproteobacteria</taxon>
        <taxon>Oceanospirillales</taxon>
        <taxon>Endozoicomonadaceae</taxon>
        <taxon>Endozoicomonas</taxon>
    </lineage>
</organism>
<proteinExistence type="predicted"/>
<name>A0ABV2SND5_9GAMM</name>
<evidence type="ECO:0000313" key="1">
    <source>
        <dbReference type="EMBL" id="MET4759282.1"/>
    </source>
</evidence>
<sequence length="181" mass="20541">MSSQPIATTVVITVNGTPVHGVITHYNPYDITIEITRPFTGFTTGCHIPCFARNHRNYRGESGREKVIELLTGLYLDLVTVSSKKGHLLSEMKKNGGLLDTISKMQEEQTTLRQQKASLKKYFKHKVISQKSYQSQVKTLKDRDFALHMAMDTAKTDFIEKHLSRLCGFVGMKQLFDFLAK</sequence>
<dbReference type="EMBL" id="JBEWTB010000002">
    <property type="protein sequence ID" value="MET4759282.1"/>
    <property type="molecule type" value="Genomic_DNA"/>
</dbReference>
<dbReference type="Proteomes" id="UP001549366">
    <property type="component" value="Unassembled WGS sequence"/>
</dbReference>
<protein>
    <submittedName>
        <fullName evidence="1">Uncharacterized protein</fullName>
    </submittedName>
</protein>
<keyword evidence="2" id="KW-1185">Reference proteome</keyword>
<comment type="caution">
    <text evidence="1">The sequence shown here is derived from an EMBL/GenBank/DDBJ whole genome shotgun (WGS) entry which is preliminary data.</text>
</comment>